<proteinExistence type="inferred from homology"/>
<evidence type="ECO:0000256" key="3">
    <source>
        <dbReference type="ARBA" id="ARBA00022884"/>
    </source>
</evidence>
<dbReference type="GO" id="GO:0003735">
    <property type="term" value="F:structural constituent of ribosome"/>
    <property type="evidence" value="ECO:0007669"/>
    <property type="project" value="InterPro"/>
</dbReference>
<organism evidence="10 11">
    <name type="scientific">Candidatus Lucifugimonas marina</name>
    <dbReference type="NCBI Taxonomy" id="3038979"/>
    <lineage>
        <taxon>Bacteria</taxon>
        <taxon>Bacillati</taxon>
        <taxon>Chloroflexota</taxon>
        <taxon>Dehalococcoidia</taxon>
        <taxon>SAR202 cluster</taxon>
        <taxon>Candidatus Lucifugimonadales</taxon>
        <taxon>Candidatus Lucifugimonadaceae</taxon>
        <taxon>Candidatus Lucifugimonas</taxon>
    </lineage>
</organism>
<dbReference type="GO" id="GO:0015935">
    <property type="term" value="C:small ribosomal subunit"/>
    <property type="evidence" value="ECO:0007669"/>
    <property type="project" value="TreeGrafter"/>
</dbReference>
<dbReference type="Proteomes" id="UP001219901">
    <property type="component" value="Chromosome"/>
</dbReference>
<reference evidence="10" key="2">
    <citation type="journal article" date="2023" name="Nat. Commun.">
        <title>Cultivation of marine bacteria of the SAR202 clade.</title>
        <authorList>
            <person name="Lim Y."/>
            <person name="Seo J.H."/>
            <person name="Giovannoni S.J."/>
            <person name="Kang I."/>
            <person name="Cho J.C."/>
        </authorList>
    </citation>
    <scope>NUCLEOTIDE SEQUENCE</scope>
    <source>
        <strain evidence="10">JH1073</strain>
    </source>
</reference>
<keyword evidence="4 7" id="KW-0689">Ribosomal protein</keyword>
<evidence type="ECO:0000313" key="10">
    <source>
        <dbReference type="EMBL" id="WFG40391.1"/>
    </source>
</evidence>
<feature type="region of interest" description="Disordered" evidence="8">
    <location>
        <begin position="1"/>
        <end position="25"/>
    </location>
</feature>
<dbReference type="GO" id="GO:0070181">
    <property type="term" value="F:small ribosomal subunit rRNA binding"/>
    <property type="evidence" value="ECO:0007669"/>
    <property type="project" value="TreeGrafter"/>
</dbReference>
<dbReference type="PANTHER" id="PTHR33398:SF1">
    <property type="entry name" value="SMALL RIBOSOMAL SUBUNIT PROTEIN BS20C"/>
    <property type="match status" value="1"/>
</dbReference>
<name>A0AAJ5ZI49_9CHLR</name>
<dbReference type="Gene3D" id="1.20.58.110">
    <property type="entry name" value="Ribosomal protein S20"/>
    <property type="match status" value="1"/>
</dbReference>
<dbReference type="HAMAP" id="MF_00500">
    <property type="entry name" value="Ribosomal_bS20"/>
    <property type="match status" value="1"/>
</dbReference>
<evidence type="ECO:0000313" key="12">
    <source>
        <dbReference type="Proteomes" id="UP001321249"/>
    </source>
</evidence>
<evidence type="ECO:0000313" key="9">
    <source>
        <dbReference type="EMBL" id="MDG0868066.1"/>
    </source>
</evidence>
<evidence type="ECO:0000313" key="11">
    <source>
        <dbReference type="Proteomes" id="UP001219901"/>
    </source>
</evidence>
<gene>
    <name evidence="7 10" type="primary">rpsT</name>
    <name evidence="9" type="ORF">GKO46_13450</name>
    <name evidence="10" type="ORF">GKO48_12500</name>
</gene>
<dbReference type="Proteomes" id="UP001321249">
    <property type="component" value="Unassembled WGS sequence"/>
</dbReference>
<evidence type="ECO:0000256" key="7">
    <source>
        <dbReference type="HAMAP-Rule" id="MF_00500"/>
    </source>
</evidence>
<reference evidence="11" key="3">
    <citation type="submission" date="2023-06" db="EMBL/GenBank/DDBJ databases">
        <title>Pangenomics reveal diversification of enzyme families and niche specialization in globally abundant SAR202 bacteria.</title>
        <authorList>
            <person name="Saw J.H.W."/>
        </authorList>
    </citation>
    <scope>NUCLEOTIDE SEQUENCE [LARGE SCALE GENOMIC DNA]</scope>
    <source>
        <strain evidence="11">JH1073</strain>
    </source>
</reference>
<keyword evidence="2 7" id="KW-0699">rRNA-binding</keyword>
<evidence type="ECO:0000256" key="2">
    <source>
        <dbReference type="ARBA" id="ARBA00022730"/>
    </source>
</evidence>
<dbReference type="Pfam" id="PF01649">
    <property type="entry name" value="Ribosomal_S20p"/>
    <property type="match status" value="1"/>
</dbReference>
<accession>A0AAJ5ZI49</accession>
<keyword evidence="11" id="KW-1185">Reference proteome</keyword>
<dbReference type="SUPFAM" id="SSF46992">
    <property type="entry name" value="Ribosomal protein S20"/>
    <property type="match status" value="1"/>
</dbReference>
<evidence type="ECO:0000256" key="4">
    <source>
        <dbReference type="ARBA" id="ARBA00022980"/>
    </source>
</evidence>
<dbReference type="GO" id="GO:0006412">
    <property type="term" value="P:translation"/>
    <property type="evidence" value="ECO:0007669"/>
    <property type="project" value="UniProtKB-UniRule"/>
</dbReference>
<keyword evidence="3 7" id="KW-0694">RNA-binding</keyword>
<feature type="region of interest" description="Disordered" evidence="8">
    <location>
        <begin position="64"/>
        <end position="85"/>
    </location>
</feature>
<dbReference type="AlphaFoldDB" id="A0AAJ5ZI49"/>
<comment type="function">
    <text evidence="7">Binds directly to 16S ribosomal RNA.</text>
</comment>
<dbReference type="RefSeq" id="WP_342827047.1">
    <property type="nucleotide sequence ID" value="NZ_CP046146.1"/>
</dbReference>
<sequence length="85" mass="9450">MPAAKTLRAQNRKADRNRSTRSFTRSRVRTISEVIADGSKTDESDTALKNAISALDQAVSKGVMHRNTAARKKSRLTKQYNKLSS</sequence>
<dbReference type="EMBL" id="WMBE01000006">
    <property type="protein sequence ID" value="MDG0868066.1"/>
    <property type="molecule type" value="Genomic_DNA"/>
</dbReference>
<dbReference type="NCBIfam" id="TIGR00029">
    <property type="entry name" value="S20"/>
    <property type="match status" value="1"/>
</dbReference>
<reference evidence="11 12" key="1">
    <citation type="submission" date="2019-11" db="EMBL/GenBank/DDBJ databases">
        <authorList>
            <person name="Cho J.-C."/>
        </authorList>
    </citation>
    <scope>NUCLEOTIDE SEQUENCE [LARGE SCALE GENOMIC DNA]</scope>
    <source>
        <strain evidence="10 11">JH1073</strain>
        <strain evidence="9 12">JH702</strain>
    </source>
</reference>
<dbReference type="EMBL" id="CP046147">
    <property type="protein sequence ID" value="WFG40391.1"/>
    <property type="molecule type" value="Genomic_DNA"/>
</dbReference>
<evidence type="ECO:0000256" key="6">
    <source>
        <dbReference type="ARBA" id="ARBA00035136"/>
    </source>
</evidence>
<evidence type="ECO:0000256" key="1">
    <source>
        <dbReference type="ARBA" id="ARBA00007634"/>
    </source>
</evidence>
<protein>
    <recommendedName>
        <fullName evidence="6 7">Small ribosomal subunit protein bS20</fullName>
    </recommendedName>
</protein>
<evidence type="ECO:0000256" key="5">
    <source>
        <dbReference type="ARBA" id="ARBA00023274"/>
    </source>
</evidence>
<dbReference type="InterPro" id="IPR036510">
    <property type="entry name" value="Ribosomal_bS20_sf"/>
</dbReference>
<keyword evidence="5 7" id="KW-0687">Ribonucleoprotein</keyword>
<evidence type="ECO:0000256" key="8">
    <source>
        <dbReference type="SAM" id="MobiDB-lite"/>
    </source>
</evidence>
<comment type="similarity">
    <text evidence="1 7">Belongs to the bacterial ribosomal protein bS20 family.</text>
</comment>
<dbReference type="PANTHER" id="PTHR33398">
    <property type="entry name" value="30S RIBOSOMAL PROTEIN S20"/>
    <property type="match status" value="1"/>
</dbReference>
<dbReference type="InterPro" id="IPR002583">
    <property type="entry name" value="Ribosomal_bS20"/>
</dbReference>